<evidence type="ECO:0000313" key="6">
    <source>
        <dbReference type="Proteomes" id="UP000673394"/>
    </source>
</evidence>
<dbReference type="RefSeq" id="WP_210658944.1">
    <property type="nucleotide sequence ID" value="NZ_JAGKSP010000005.1"/>
</dbReference>
<accession>A0ABS5CDE3</accession>
<dbReference type="InterPro" id="IPR018062">
    <property type="entry name" value="HTH_AraC-typ_CS"/>
</dbReference>
<evidence type="ECO:0000259" key="4">
    <source>
        <dbReference type="PROSITE" id="PS01124"/>
    </source>
</evidence>
<reference evidence="5 6" key="1">
    <citation type="submission" date="2021-04" db="EMBL/GenBank/DDBJ databases">
        <title>Paenibacillus sp. DLE-14 whole genome sequence.</title>
        <authorList>
            <person name="Ham Y.J."/>
        </authorList>
    </citation>
    <scope>NUCLEOTIDE SEQUENCE [LARGE SCALE GENOMIC DNA]</scope>
    <source>
        <strain evidence="5 6">DLE-14</strain>
    </source>
</reference>
<dbReference type="PROSITE" id="PS00041">
    <property type="entry name" value="HTH_ARAC_FAMILY_1"/>
    <property type="match status" value="1"/>
</dbReference>
<dbReference type="SMART" id="SM00342">
    <property type="entry name" value="HTH_ARAC"/>
    <property type="match status" value="1"/>
</dbReference>
<dbReference type="InterPro" id="IPR009057">
    <property type="entry name" value="Homeodomain-like_sf"/>
</dbReference>
<gene>
    <name evidence="5" type="ORF">I8J30_14945</name>
</gene>
<keyword evidence="6" id="KW-1185">Reference proteome</keyword>
<proteinExistence type="predicted"/>
<dbReference type="Gene3D" id="1.10.10.60">
    <property type="entry name" value="Homeodomain-like"/>
    <property type="match status" value="2"/>
</dbReference>
<dbReference type="PROSITE" id="PS01124">
    <property type="entry name" value="HTH_ARAC_FAMILY_2"/>
    <property type="match status" value="1"/>
</dbReference>
<protein>
    <submittedName>
        <fullName evidence="5">Helix-turn-helix transcriptional regulator</fullName>
    </submittedName>
</protein>
<keyword evidence="2" id="KW-0238">DNA-binding</keyword>
<name>A0ABS5CDE3_9BACL</name>
<dbReference type="PANTHER" id="PTHR43280:SF2">
    <property type="entry name" value="HTH-TYPE TRANSCRIPTIONAL REGULATOR EXSA"/>
    <property type="match status" value="1"/>
</dbReference>
<keyword evidence="3" id="KW-0804">Transcription</keyword>
<evidence type="ECO:0000256" key="2">
    <source>
        <dbReference type="ARBA" id="ARBA00023125"/>
    </source>
</evidence>
<evidence type="ECO:0000256" key="1">
    <source>
        <dbReference type="ARBA" id="ARBA00023015"/>
    </source>
</evidence>
<dbReference type="InterPro" id="IPR020449">
    <property type="entry name" value="Tscrpt_reg_AraC-type_HTH"/>
</dbReference>
<comment type="caution">
    <text evidence="5">The sequence shown here is derived from an EMBL/GenBank/DDBJ whole genome shotgun (WGS) entry which is preliminary data.</text>
</comment>
<dbReference type="Pfam" id="PF12833">
    <property type="entry name" value="HTH_18"/>
    <property type="match status" value="1"/>
</dbReference>
<sequence length="187" mass="21612">MQSVLKISPPSAPALKSPYIQITNPKLQQDAGKLSSQEQAYRIELEELYHFIYQSITSALQEAKQQTDFNYWYSKDRNQRKVEEALSYIDEHFHEDFGLEQVTDIMHCSSTYLNRLLKQHTGSTFYNLLTQKRIEHSKQLLALDLQTVCEISSMVGYTNVHSFIRAFKRSVGITPGQFRESRLAQSG</sequence>
<dbReference type="PRINTS" id="PR00032">
    <property type="entry name" value="HTHARAC"/>
</dbReference>
<keyword evidence="1" id="KW-0805">Transcription regulation</keyword>
<dbReference type="SUPFAM" id="SSF46689">
    <property type="entry name" value="Homeodomain-like"/>
    <property type="match status" value="2"/>
</dbReference>
<evidence type="ECO:0000313" key="5">
    <source>
        <dbReference type="EMBL" id="MBP3964012.1"/>
    </source>
</evidence>
<dbReference type="EMBL" id="JAGKSP010000005">
    <property type="protein sequence ID" value="MBP3964012.1"/>
    <property type="molecule type" value="Genomic_DNA"/>
</dbReference>
<dbReference type="Proteomes" id="UP000673394">
    <property type="component" value="Unassembled WGS sequence"/>
</dbReference>
<dbReference type="InterPro" id="IPR018060">
    <property type="entry name" value="HTH_AraC"/>
</dbReference>
<dbReference type="PANTHER" id="PTHR43280">
    <property type="entry name" value="ARAC-FAMILY TRANSCRIPTIONAL REGULATOR"/>
    <property type="match status" value="1"/>
</dbReference>
<organism evidence="5 6">
    <name type="scientific">Paenibacillus lignilyticus</name>
    <dbReference type="NCBI Taxonomy" id="1172615"/>
    <lineage>
        <taxon>Bacteria</taxon>
        <taxon>Bacillati</taxon>
        <taxon>Bacillota</taxon>
        <taxon>Bacilli</taxon>
        <taxon>Bacillales</taxon>
        <taxon>Paenibacillaceae</taxon>
        <taxon>Paenibacillus</taxon>
    </lineage>
</organism>
<evidence type="ECO:0000256" key="3">
    <source>
        <dbReference type="ARBA" id="ARBA00023163"/>
    </source>
</evidence>
<feature type="domain" description="HTH araC/xylS-type" evidence="4">
    <location>
        <begin position="83"/>
        <end position="181"/>
    </location>
</feature>